<organism evidence="2 3">
    <name type="scientific">Oceanobacillus sojae</name>
    <dbReference type="NCBI Taxonomy" id="582851"/>
    <lineage>
        <taxon>Bacteria</taxon>
        <taxon>Bacillati</taxon>
        <taxon>Bacillota</taxon>
        <taxon>Bacilli</taxon>
        <taxon>Bacillales</taxon>
        <taxon>Bacillaceae</taxon>
        <taxon>Oceanobacillus</taxon>
    </lineage>
</organism>
<feature type="transmembrane region" description="Helical" evidence="1">
    <location>
        <begin position="36"/>
        <end position="56"/>
    </location>
</feature>
<proteinExistence type="predicted"/>
<sequence length="74" mass="8669">MKHNRFLLIIIFCFEVNDISLMIIISDISLNVKIKYSGYVFGVYIQINIIHSMLYWKKNKAGAAYDKEAIINRI</sequence>
<evidence type="ECO:0000313" key="2">
    <source>
        <dbReference type="EMBL" id="GEN88555.1"/>
    </source>
</evidence>
<keyword evidence="3" id="KW-1185">Reference proteome</keyword>
<accession>A0A511ZM80</accession>
<keyword evidence="1" id="KW-0812">Transmembrane</keyword>
<protein>
    <submittedName>
        <fullName evidence="2">Uncharacterized protein</fullName>
    </submittedName>
</protein>
<keyword evidence="1" id="KW-1133">Transmembrane helix</keyword>
<comment type="caution">
    <text evidence="2">The sequence shown here is derived from an EMBL/GenBank/DDBJ whole genome shotgun (WGS) entry which is preliminary data.</text>
</comment>
<dbReference type="AlphaFoldDB" id="A0A511ZM80"/>
<reference evidence="2 3" key="1">
    <citation type="submission" date="2019-07" db="EMBL/GenBank/DDBJ databases">
        <title>Whole genome shotgun sequence of Oceanobacillus sojae NBRC 105379.</title>
        <authorList>
            <person name="Hosoyama A."/>
            <person name="Uohara A."/>
            <person name="Ohji S."/>
            <person name="Ichikawa N."/>
        </authorList>
    </citation>
    <scope>NUCLEOTIDE SEQUENCE [LARGE SCALE GENOMIC DNA]</scope>
    <source>
        <strain evidence="2 3">NBRC 105379</strain>
    </source>
</reference>
<gene>
    <name evidence="2" type="ORF">OSO01_32940</name>
</gene>
<name>A0A511ZM80_9BACI</name>
<feature type="transmembrane region" description="Helical" evidence="1">
    <location>
        <begin position="7"/>
        <end position="30"/>
    </location>
</feature>
<keyword evidence="1" id="KW-0472">Membrane</keyword>
<evidence type="ECO:0000256" key="1">
    <source>
        <dbReference type="SAM" id="Phobius"/>
    </source>
</evidence>
<dbReference type="Proteomes" id="UP000321558">
    <property type="component" value="Unassembled WGS sequence"/>
</dbReference>
<dbReference type="EMBL" id="BJYM01000014">
    <property type="protein sequence ID" value="GEN88555.1"/>
    <property type="molecule type" value="Genomic_DNA"/>
</dbReference>
<evidence type="ECO:0000313" key="3">
    <source>
        <dbReference type="Proteomes" id="UP000321558"/>
    </source>
</evidence>